<dbReference type="InterPro" id="IPR051828">
    <property type="entry name" value="HAD-like_hydrolase_domain"/>
</dbReference>
<evidence type="ECO:0008006" key="3">
    <source>
        <dbReference type="Google" id="ProtNLM"/>
    </source>
</evidence>
<reference evidence="1" key="1">
    <citation type="submission" date="2022-03" db="EMBL/GenBank/DDBJ databases">
        <authorList>
            <person name="Sayadi A."/>
        </authorList>
    </citation>
    <scope>NUCLEOTIDE SEQUENCE</scope>
</reference>
<evidence type="ECO:0000313" key="2">
    <source>
        <dbReference type="Proteomes" id="UP001152888"/>
    </source>
</evidence>
<dbReference type="SFLD" id="SFLDG01129">
    <property type="entry name" value="C1.5:_HAD__Beta-PGM__Phosphata"/>
    <property type="match status" value="1"/>
</dbReference>
<dbReference type="NCBIfam" id="TIGR01549">
    <property type="entry name" value="HAD-SF-IA-v1"/>
    <property type="match status" value="1"/>
</dbReference>
<dbReference type="InterPro" id="IPR011949">
    <property type="entry name" value="HAD-SF_hydro_IA_REG-2-like"/>
</dbReference>
<dbReference type="Proteomes" id="UP001152888">
    <property type="component" value="Unassembled WGS sequence"/>
</dbReference>
<dbReference type="InterPro" id="IPR006439">
    <property type="entry name" value="HAD-SF_hydro_IA"/>
</dbReference>
<dbReference type="InterPro" id="IPR023214">
    <property type="entry name" value="HAD_sf"/>
</dbReference>
<dbReference type="PANTHER" id="PTHR46191">
    <property type="match status" value="1"/>
</dbReference>
<dbReference type="InterPro" id="IPR036412">
    <property type="entry name" value="HAD-like_sf"/>
</dbReference>
<organism evidence="1 2">
    <name type="scientific">Acanthoscelides obtectus</name>
    <name type="common">Bean weevil</name>
    <name type="synonym">Bruchus obtectus</name>
    <dbReference type="NCBI Taxonomy" id="200917"/>
    <lineage>
        <taxon>Eukaryota</taxon>
        <taxon>Metazoa</taxon>
        <taxon>Ecdysozoa</taxon>
        <taxon>Arthropoda</taxon>
        <taxon>Hexapoda</taxon>
        <taxon>Insecta</taxon>
        <taxon>Pterygota</taxon>
        <taxon>Neoptera</taxon>
        <taxon>Endopterygota</taxon>
        <taxon>Coleoptera</taxon>
        <taxon>Polyphaga</taxon>
        <taxon>Cucujiformia</taxon>
        <taxon>Chrysomeloidea</taxon>
        <taxon>Chrysomelidae</taxon>
        <taxon>Bruchinae</taxon>
        <taxon>Bruchini</taxon>
        <taxon>Acanthoscelides</taxon>
    </lineage>
</organism>
<dbReference type="InterPro" id="IPR044924">
    <property type="entry name" value="HAD-SF_hydro_IA_REG-2-like_cap"/>
</dbReference>
<dbReference type="Gene3D" id="3.40.50.1000">
    <property type="entry name" value="HAD superfamily/HAD-like"/>
    <property type="match status" value="1"/>
</dbReference>
<proteinExistence type="predicted"/>
<dbReference type="Gene3D" id="1.10.150.720">
    <property type="entry name" value="Haloacid dehalogenase-like hydrolase"/>
    <property type="match status" value="1"/>
</dbReference>
<dbReference type="SFLD" id="SFLDS00003">
    <property type="entry name" value="Haloacid_Dehalogenase"/>
    <property type="match status" value="1"/>
</dbReference>
<dbReference type="AlphaFoldDB" id="A0A9P0LHE4"/>
<comment type="caution">
    <text evidence="1">The sequence shown here is derived from an EMBL/GenBank/DDBJ whole genome shotgun (WGS) entry which is preliminary data.</text>
</comment>
<gene>
    <name evidence="1" type="ORF">ACAOBT_LOCUS21532</name>
</gene>
<sequence>MLLLPRLRLITFDVTDTLLKFRRTIPEQYGQVGAFYGIQVDRGKLAGNFKKHWARMNKEYPNFGLKTSIGWEDWWKMLVKGTFNDSNITVSDFDDKMLEAVASHLIAAYKTPACWQHSHGVLDLLSYIKNRAVPMGVLSNFDPRLGETLNNLKLRHYFQFVLSSYEVGVEKPDGKIFEEAMTWSKLKNLHGDECLHIGDNPRADYLGAKNAGWQAVLILDDKKPETVLKAHPEIDPADVFPSLFELVKYLMEKSKSEVVSSQVSMT</sequence>
<dbReference type="OrthoDB" id="444127at2759"/>
<dbReference type="GO" id="GO:0005634">
    <property type="term" value="C:nucleus"/>
    <property type="evidence" value="ECO:0007669"/>
    <property type="project" value="TreeGrafter"/>
</dbReference>
<protein>
    <recommendedName>
        <fullName evidence="3">Rhythmically expressed gene 2 protein</fullName>
    </recommendedName>
</protein>
<dbReference type="EMBL" id="CAKOFQ010007173">
    <property type="protein sequence ID" value="CAH1993482.1"/>
    <property type="molecule type" value="Genomic_DNA"/>
</dbReference>
<keyword evidence="2" id="KW-1185">Reference proteome</keyword>
<dbReference type="Pfam" id="PF00702">
    <property type="entry name" value="Hydrolase"/>
    <property type="match status" value="1"/>
</dbReference>
<accession>A0A9P0LHE4</accession>
<evidence type="ECO:0000313" key="1">
    <source>
        <dbReference type="EMBL" id="CAH1993482.1"/>
    </source>
</evidence>
<name>A0A9P0LHE4_ACAOB</name>
<dbReference type="NCBIfam" id="TIGR02252">
    <property type="entry name" value="DREG-2"/>
    <property type="match status" value="1"/>
</dbReference>
<dbReference type="CDD" id="cd16415">
    <property type="entry name" value="HAD_dREG-2_like"/>
    <property type="match status" value="1"/>
</dbReference>
<dbReference type="PANTHER" id="PTHR46191:SF2">
    <property type="entry name" value="HALOACID DEHALOGENASE-LIKE HYDROLASE DOMAIN-CONTAINING PROTEIN 3"/>
    <property type="match status" value="1"/>
</dbReference>
<dbReference type="SUPFAM" id="SSF56784">
    <property type="entry name" value="HAD-like"/>
    <property type="match status" value="1"/>
</dbReference>